<dbReference type="EMBL" id="CP007142">
    <property type="protein sequence ID" value="AJQ95943.1"/>
    <property type="molecule type" value="Genomic_DNA"/>
</dbReference>
<evidence type="ECO:0000256" key="6">
    <source>
        <dbReference type="ARBA" id="ARBA00022840"/>
    </source>
</evidence>
<keyword evidence="13" id="KW-1185">Reference proteome</keyword>
<dbReference type="Gene3D" id="1.20.1560.10">
    <property type="entry name" value="ABC transporter type 1, transmembrane domain"/>
    <property type="match status" value="1"/>
</dbReference>
<feature type="transmembrane region" description="Helical" evidence="9">
    <location>
        <begin position="158"/>
        <end position="175"/>
    </location>
</feature>
<name>A0A0C5VR98_9GAMM</name>
<dbReference type="FunFam" id="3.40.50.300:FF:000221">
    <property type="entry name" value="Multidrug ABC transporter ATP-binding protein"/>
    <property type="match status" value="1"/>
</dbReference>
<dbReference type="HOGENOM" id="CLU_000604_84_9_6"/>
<organism evidence="12 13">
    <name type="scientific">Gynuella sunshinyii YC6258</name>
    <dbReference type="NCBI Taxonomy" id="1445510"/>
    <lineage>
        <taxon>Bacteria</taxon>
        <taxon>Pseudomonadati</taxon>
        <taxon>Pseudomonadota</taxon>
        <taxon>Gammaproteobacteria</taxon>
        <taxon>Oceanospirillales</taxon>
        <taxon>Saccharospirillaceae</taxon>
        <taxon>Gynuella</taxon>
    </lineage>
</organism>
<evidence type="ECO:0000313" key="13">
    <source>
        <dbReference type="Proteomes" id="UP000032266"/>
    </source>
</evidence>
<evidence type="ECO:0000256" key="1">
    <source>
        <dbReference type="ARBA" id="ARBA00004651"/>
    </source>
</evidence>
<evidence type="ECO:0000256" key="5">
    <source>
        <dbReference type="ARBA" id="ARBA00022741"/>
    </source>
</evidence>
<feature type="transmembrane region" description="Helical" evidence="9">
    <location>
        <begin position="20"/>
        <end position="40"/>
    </location>
</feature>
<dbReference type="PROSITE" id="PS50893">
    <property type="entry name" value="ABC_TRANSPORTER_2"/>
    <property type="match status" value="1"/>
</dbReference>
<dbReference type="RefSeq" id="WP_044618088.1">
    <property type="nucleotide sequence ID" value="NZ_CP007142.1"/>
</dbReference>
<feature type="domain" description="ABC transmembrane type-1" evidence="11">
    <location>
        <begin position="20"/>
        <end position="322"/>
    </location>
</feature>
<feature type="transmembrane region" description="Helical" evidence="9">
    <location>
        <begin position="76"/>
        <end position="96"/>
    </location>
</feature>
<keyword evidence="8 9" id="KW-0472">Membrane</keyword>
<dbReference type="SUPFAM" id="SSF90123">
    <property type="entry name" value="ABC transporter transmembrane region"/>
    <property type="match status" value="1"/>
</dbReference>
<dbReference type="PANTHER" id="PTHR43394">
    <property type="entry name" value="ATP-DEPENDENT PERMEASE MDL1, MITOCHONDRIAL"/>
    <property type="match status" value="1"/>
</dbReference>
<comment type="subcellular location">
    <subcellularLocation>
        <location evidence="1">Cell membrane</location>
        <topology evidence="1">Multi-pass membrane protein</topology>
    </subcellularLocation>
</comment>
<keyword evidence="3" id="KW-1003">Cell membrane</keyword>
<evidence type="ECO:0000313" key="12">
    <source>
        <dbReference type="EMBL" id="AJQ95943.1"/>
    </source>
</evidence>
<dbReference type="PROSITE" id="PS50929">
    <property type="entry name" value="ABC_TM1F"/>
    <property type="match status" value="1"/>
</dbReference>
<dbReference type="CDD" id="cd18542">
    <property type="entry name" value="ABC_6TM_YknU_like"/>
    <property type="match status" value="1"/>
</dbReference>
<gene>
    <name evidence="12" type="ORF">YC6258_03907</name>
</gene>
<dbReference type="GO" id="GO:0005524">
    <property type="term" value="F:ATP binding"/>
    <property type="evidence" value="ECO:0007669"/>
    <property type="project" value="UniProtKB-KW"/>
</dbReference>
<evidence type="ECO:0000256" key="8">
    <source>
        <dbReference type="ARBA" id="ARBA00023136"/>
    </source>
</evidence>
<evidence type="ECO:0000256" key="7">
    <source>
        <dbReference type="ARBA" id="ARBA00022989"/>
    </source>
</evidence>
<keyword evidence="5" id="KW-0547">Nucleotide-binding</keyword>
<keyword evidence="4 9" id="KW-0812">Transmembrane</keyword>
<dbReference type="PANTHER" id="PTHR43394:SF1">
    <property type="entry name" value="ATP-BINDING CASSETTE SUB-FAMILY B MEMBER 10, MITOCHONDRIAL"/>
    <property type="match status" value="1"/>
</dbReference>
<dbReference type="InterPro" id="IPR003439">
    <property type="entry name" value="ABC_transporter-like_ATP-bd"/>
</dbReference>
<dbReference type="InterPro" id="IPR039421">
    <property type="entry name" value="Type_1_exporter"/>
</dbReference>
<evidence type="ECO:0000256" key="9">
    <source>
        <dbReference type="SAM" id="Phobius"/>
    </source>
</evidence>
<dbReference type="GO" id="GO:0015421">
    <property type="term" value="F:ABC-type oligopeptide transporter activity"/>
    <property type="evidence" value="ECO:0007669"/>
    <property type="project" value="TreeGrafter"/>
</dbReference>
<dbReference type="Proteomes" id="UP000032266">
    <property type="component" value="Chromosome"/>
</dbReference>
<proteinExistence type="predicted"/>
<dbReference type="Pfam" id="PF00664">
    <property type="entry name" value="ABC_membrane"/>
    <property type="match status" value="1"/>
</dbReference>
<keyword evidence="6" id="KW-0067">ATP-binding</keyword>
<feature type="domain" description="ABC transporter" evidence="10">
    <location>
        <begin position="356"/>
        <end position="590"/>
    </location>
</feature>
<keyword evidence="2" id="KW-0813">Transport</keyword>
<dbReference type="PROSITE" id="PS00211">
    <property type="entry name" value="ABC_TRANSPORTER_1"/>
    <property type="match status" value="1"/>
</dbReference>
<sequence length="616" mass="70143">MTSQNFLLFNIIKRKKWHYVAAALSLAIASLFLFLVPTIGKLVIDRVISSDRVVREDFPQWLIQMAGGADYLSENLWIAGLAIVLVTLISGLFMFLKDKLAVNACESTVEQLRNRLYFHLHLLPNDFYARADSGDILQRCTSDIDTLKEFLTMQVMNIGRAIILLLVVIPLMLLQSAWMTLLSLMLLPVVFLFAVHFFGRVKQQFLKVDEAEGELTTIVQENLTGIRVVRAFARQQFEIDKFEEKNRKYFNLNIELMRLLSRFWSTSDLLCFLQTGTVLIVGAWLVSIDMITLGTFFAFLTYTSMVIWPIRELGKELSEAGKAVIAISRIQEILDESEEADTVDPVPMPERLSGNIRFDKVSFAFDPDFPVLRDISFDIHHGQTVAIVGPTGAGKSMLVQLLLRIHDYQQGSIQIDGIELNRLDRRQLRHQVGVLLQEPFLFSRSLKENIRLSDRAASDGRVYDSAMRASVHHTIENFEHGYETVIGERGVSLSGGQRQRVTLSRTLLKESPILILDDTLSAVDSLTERRILKSLMVNRHQQTRLIITHRISVCQQADIILVLQNGRLAQQGTHESLLSESGFYRQLWDIQSGQKHDFDQDTKIFTKEGQDYVPAK</sequence>
<reference evidence="12 13" key="1">
    <citation type="submission" date="2014-01" db="EMBL/GenBank/DDBJ databases">
        <title>Full genme sequencing of cellulolytic bacterium Gynuella sunshinyii YC6258T gen. nov., sp. nov.</title>
        <authorList>
            <person name="Khan H."/>
            <person name="Chung E.J."/>
            <person name="Chung Y.R."/>
        </authorList>
    </citation>
    <scope>NUCLEOTIDE SEQUENCE [LARGE SCALE GENOMIC DNA]</scope>
    <source>
        <strain evidence="12 13">YC6258</strain>
    </source>
</reference>
<dbReference type="InterPro" id="IPR011527">
    <property type="entry name" value="ABC1_TM_dom"/>
</dbReference>
<evidence type="ECO:0000256" key="2">
    <source>
        <dbReference type="ARBA" id="ARBA00022448"/>
    </source>
</evidence>
<evidence type="ECO:0000256" key="4">
    <source>
        <dbReference type="ARBA" id="ARBA00022692"/>
    </source>
</evidence>
<evidence type="ECO:0000259" key="11">
    <source>
        <dbReference type="PROSITE" id="PS50929"/>
    </source>
</evidence>
<dbReference type="SUPFAM" id="SSF52540">
    <property type="entry name" value="P-loop containing nucleoside triphosphate hydrolases"/>
    <property type="match status" value="1"/>
</dbReference>
<protein>
    <submittedName>
        <fullName evidence="12">ABC-type multidrug transport system, ATPase and permease component</fullName>
    </submittedName>
</protein>
<dbReference type="InterPro" id="IPR017871">
    <property type="entry name" value="ABC_transporter-like_CS"/>
</dbReference>
<dbReference type="STRING" id="1445510.YC6258_03907"/>
<dbReference type="InterPro" id="IPR003593">
    <property type="entry name" value="AAA+_ATPase"/>
</dbReference>
<dbReference type="InterPro" id="IPR036640">
    <property type="entry name" value="ABC1_TM_sf"/>
</dbReference>
<evidence type="ECO:0000256" key="3">
    <source>
        <dbReference type="ARBA" id="ARBA00022475"/>
    </source>
</evidence>
<dbReference type="AlphaFoldDB" id="A0A0C5VR98"/>
<accession>A0A0C5VR98</accession>
<dbReference type="KEGG" id="gsn:YC6258_03907"/>
<dbReference type="Pfam" id="PF00005">
    <property type="entry name" value="ABC_tran"/>
    <property type="match status" value="1"/>
</dbReference>
<keyword evidence="7 9" id="KW-1133">Transmembrane helix</keyword>
<dbReference type="SMART" id="SM00382">
    <property type="entry name" value="AAA"/>
    <property type="match status" value="1"/>
</dbReference>
<dbReference type="InterPro" id="IPR027417">
    <property type="entry name" value="P-loop_NTPase"/>
</dbReference>
<feature type="transmembrane region" description="Helical" evidence="9">
    <location>
        <begin position="181"/>
        <end position="199"/>
    </location>
</feature>
<evidence type="ECO:0000259" key="10">
    <source>
        <dbReference type="PROSITE" id="PS50893"/>
    </source>
</evidence>
<dbReference type="GO" id="GO:0005886">
    <property type="term" value="C:plasma membrane"/>
    <property type="evidence" value="ECO:0007669"/>
    <property type="project" value="UniProtKB-SubCell"/>
</dbReference>
<dbReference type="GO" id="GO:0016887">
    <property type="term" value="F:ATP hydrolysis activity"/>
    <property type="evidence" value="ECO:0007669"/>
    <property type="project" value="InterPro"/>
</dbReference>
<dbReference type="Gene3D" id="3.40.50.300">
    <property type="entry name" value="P-loop containing nucleotide triphosphate hydrolases"/>
    <property type="match status" value="1"/>
</dbReference>
<dbReference type="OrthoDB" id="9806127at2"/>